<dbReference type="Proteomes" id="UP000815677">
    <property type="component" value="Unassembled WGS sequence"/>
</dbReference>
<reference evidence="2" key="1">
    <citation type="submission" date="2014-09" db="EMBL/GenBank/DDBJ databases">
        <title>Genome sequence of the luminous mushroom Mycena chlorophos for searching fungal bioluminescence genes.</title>
        <authorList>
            <person name="Tanaka Y."/>
            <person name="Kasuga D."/>
            <person name="Oba Y."/>
            <person name="Hase S."/>
            <person name="Sato K."/>
            <person name="Oba Y."/>
            <person name="Sakakibara Y."/>
        </authorList>
    </citation>
    <scope>NUCLEOTIDE SEQUENCE</scope>
</reference>
<feature type="compositionally biased region" description="Basic residues" evidence="1">
    <location>
        <begin position="1"/>
        <end position="13"/>
    </location>
</feature>
<evidence type="ECO:0000313" key="3">
    <source>
        <dbReference type="Proteomes" id="UP000815677"/>
    </source>
</evidence>
<keyword evidence="3" id="KW-1185">Reference proteome</keyword>
<name>A0ABQ0M500_MYCCL</name>
<evidence type="ECO:0000313" key="2">
    <source>
        <dbReference type="EMBL" id="GAT58375.1"/>
    </source>
</evidence>
<evidence type="ECO:0000256" key="1">
    <source>
        <dbReference type="SAM" id="MobiDB-lite"/>
    </source>
</evidence>
<feature type="region of interest" description="Disordered" evidence="1">
    <location>
        <begin position="1"/>
        <end position="24"/>
    </location>
</feature>
<protein>
    <submittedName>
        <fullName evidence="2">Uncharacterized protein</fullName>
    </submittedName>
</protein>
<dbReference type="EMBL" id="DF849672">
    <property type="protein sequence ID" value="GAT58375.1"/>
    <property type="molecule type" value="Genomic_DNA"/>
</dbReference>
<accession>A0ABQ0M500</accession>
<proteinExistence type="predicted"/>
<gene>
    <name evidence="2" type="ORF">MCHLO_14815</name>
</gene>
<organism evidence="2 3">
    <name type="scientific">Mycena chlorophos</name>
    <name type="common">Agaric fungus</name>
    <name type="synonym">Agaricus chlorophos</name>
    <dbReference type="NCBI Taxonomy" id="658473"/>
    <lineage>
        <taxon>Eukaryota</taxon>
        <taxon>Fungi</taxon>
        <taxon>Dikarya</taxon>
        <taxon>Basidiomycota</taxon>
        <taxon>Agaricomycotina</taxon>
        <taxon>Agaricomycetes</taxon>
        <taxon>Agaricomycetidae</taxon>
        <taxon>Agaricales</taxon>
        <taxon>Marasmiineae</taxon>
        <taxon>Mycenaceae</taxon>
        <taxon>Mycena</taxon>
    </lineage>
</organism>
<sequence length="237" mass="25942">MQRSAKSRPHSRPPKLGLNERQHRPLRVGRIPKVAQPGSTKRLGMTLLILQGTSLNHPPARLHTRYQLLPVFIATPDEHFGETQETPRITENSWPTAVSSSQVSVIVELPSVASGTSRTTSPRKPNGPGLCAAVHMTRPGIPPRQLLRAIFGRVPSAWQTLNSRQYTPGISSNESMVQDTPSRAYRCMEQYRSSQVCPLGDNNKLGFPRSPIQCDLDAELLDAIGDFGPGSPALAQS</sequence>